<dbReference type="InterPro" id="IPR027417">
    <property type="entry name" value="P-loop_NTPase"/>
</dbReference>
<evidence type="ECO:0000259" key="1">
    <source>
        <dbReference type="Pfam" id="PF13175"/>
    </source>
</evidence>
<dbReference type="InterPro" id="IPR034139">
    <property type="entry name" value="TOPRIM_OLD"/>
</dbReference>
<dbReference type="InterPro" id="IPR041685">
    <property type="entry name" value="AAA_GajA/Old/RecF-like"/>
</dbReference>
<dbReference type="CDD" id="cd00267">
    <property type="entry name" value="ABC_ATPase"/>
    <property type="match status" value="1"/>
</dbReference>
<gene>
    <name evidence="3" type="ORF">US62_C0003G0011</name>
</gene>
<reference evidence="3 4" key="1">
    <citation type="journal article" date="2015" name="Nature">
        <title>rRNA introns, odd ribosomes, and small enigmatic genomes across a large radiation of phyla.</title>
        <authorList>
            <person name="Brown C.T."/>
            <person name="Hug L.A."/>
            <person name="Thomas B.C."/>
            <person name="Sharon I."/>
            <person name="Castelle C.J."/>
            <person name="Singh A."/>
            <person name="Wilkins M.J."/>
            <person name="Williams K.H."/>
            <person name="Banfield J.F."/>
        </authorList>
    </citation>
    <scope>NUCLEOTIDE SEQUENCE [LARGE SCALE GENOMIC DNA]</scope>
</reference>
<name>A0A0G0HVG0_9BACT</name>
<dbReference type="Pfam" id="PF20469">
    <property type="entry name" value="OLD-like_TOPRIM"/>
    <property type="match status" value="1"/>
</dbReference>
<evidence type="ECO:0008006" key="5">
    <source>
        <dbReference type="Google" id="ProtNLM"/>
    </source>
</evidence>
<dbReference type="SUPFAM" id="SSF52540">
    <property type="entry name" value="P-loop containing nucleoside triphosphate hydrolases"/>
    <property type="match status" value="1"/>
</dbReference>
<dbReference type="Pfam" id="PF13175">
    <property type="entry name" value="AAA_15"/>
    <property type="match status" value="2"/>
</dbReference>
<evidence type="ECO:0000259" key="2">
    <source>
        <dbReference type="Pfam" id="PF20469"/>
    </source>
</evidence>
<dbReference type="PANTHER" id="PTHR43581:SF4">
    <property type="entry name" value="ATP_GTP PHOSPHATASE"/>
    <property type="match status" value="1"/>
</dbReference>
<protein>
    <recommendedName>
        <fullName evidence="5">AAA domain-containing protein</fullName>
    </recommendedName>
</protein>
<dbReference type="InterPro" id="IPR051396">
    <property type="entry name" value="Bact_Antivir_Def_Nuclease"/>
</dbReference>
<feature type="domain" description="Endonuclease GajA/Old nuclease/RecF-like AAA" evidence="1">
    <location>
        <begin position="190"/>
        <end position="322"/>
    </location>
</feature>
<comment type="caution">
    <text evidence="3">The sequence shown here is derived from an EMBL/GenBank/DDBJ whole genome shotgun (WGS) entry which is preliminary data.</text>
</comment>
<dbReference type="PANTHER" id="PTHR43581">
    <property type="entry name" value="ATP/GTP PHOSPHATASE"/>
    <property type="match status" value="1"/>
</dbReference>
<organism evidence="3 4">
    <name type="scientific">Candidatus Woesebacteria bacterium GW2011_GWA1_37_8</name>
    <dbReference type="NCBI Taxonomy" id="1618546"/>
    <lineage>
        <taxon>Bacteria</taxon>
        <taxon>Candidatus Woeseibacteriota</taxon>
    </lineage>
</organism>
<feature type="domain" description="Endonuclease GajA/Old nuclease/RecF-like AAA" evidence="1">
    <location>
        <begin position="1"/>
        <end position="71"/>
    </location>
</feature>
<dbReference type="Gene3D" id="3.40.50.300">
    <property type="entry name" value="P-loop containing nucleotide triphosphate hydrolases"/>
    <property type="match status" value="1"/>
</dbReference>
<evidence type="ECO:0000313" key="4">
    <source>
        <dbReference type="Proteomes" id="UP000034603"/>
    </source>
</evidence>
<feature type="domain" description="OLD protein-like TOPRIM" evidence="2">
    <location>
        <begin position="369"/>
        <end position="436"/>
    </location>
</feature>
<accession>A0A0G0HVG0</accession>
<sequence>MKLYKVTISGFLSVKDSEQLLIDEKSTILIGANDHGKTNILEAIRCLNDDRPITEDDRNWDLATDAQPRIEWYFKPNQSDLDELNKIQAPENPSEGTEPEQTLTENKDEEVIFYREGVGNPVKVFSIPIKIPVSQEPSVLQLRPRIELFTPPTTNLVDKVTLADLDTPAFEFMQGIFRLAEIWDNKQDLFKQDDKTSKALDDASKKLTSILNDKWNQGKDLEWKFEHTGTEGDHIIIKIKDPSISSQYTRPSLRSSGFRTYFLLSMITYARIQNHKSNTYIYLFDEPGTYLHPYAQFDLQRSFETISDKSQIVYTTHSLFLINKNHPKRNRVISKTKLGTKIDQKPFTKNWKSVRESLGILLSNNFLIAEKTLLVEGASDIIYILQAIKKLKAGNKVDIDLNDLSIVDAGTSENYLAMAKLMLSEGREVVALMDGDKTGKDNAEKLKKICEKELKDKKLQIHLLSDNKSIEDVCVDINLIKEAIKAVANTLIKDEIRKFADGLNIDSDIDKIKSNNSKSLGQIIDETSKPWFNPPEKISKLSISLKYEDLNENQSVSLNVETEKLIKEIKKLLKLHGEKSADSGVFEEVQ</sequence>
<dbReference type="Proteomes" id="UP000034603">
    <property type="component" value="Unassembled WGS sequence"/>
</dbReference>
<proteinExistence type="predicted"/>
<evidence type="ECO:0000313" key="3">
    <source>
        <dbReference type="EMBL" id="KKQ46262.1"/>
    </source>
</evidence>
<dbReference type="EMBL" id="LBTR01000003">
    <property type="protein sequence ID" value="KKQ46262.1"/>
    <property type="molecule type" value="Genomic_DNA"/>
</dbReference>
<dbReference type="AlphaFoldDB" id="A0A0G0HVG0"/>